<keyword evidence="1" id="KW-0472">Membrane</keyword>
<protein>
    <recommendedName>
        <fullName evidence="4">DUF3592 domain-containing protein</fullName>
    </recommendedName>
</protein>
<accession>A0A1S2Q5X4</accession>
<keyword evidence="1" id="KW-1133">Transmembrane helix</keyword>
<feature type="transmembrane region" description="Helical" evidence="1">
    <location>
        <begin position="36"/>
        <end position="54"/>
    </location>
</feature>
<feature type="transmembrane region" description="Helical" evidence="1">
    <location>
        <begin position="12"/>
        <end position="30"/>
    </location>
</feature>
<evidence type="ECO:0000313" key="2">
    <source>
        <dbReference type="EMBL" id="OIK01518.1"/>
    </source>
</evidence>
<dbReference type="Proteomes" id="UP000179935">
    <property type="component" value="Unassembled WGS sequence"/>
</dbReference>
<gene>
    <name evidence="2" type="ORF">BIV24_00295</name>
</gene>
<keyword evidence="1" id="KW-0812">Transmembrane</keyword>
<feature type="transmembrane region" description="Helical" evidence="1">
    <location>
        <begin position="66"/>
        <end position="85"/>
    </location>
</feature>
<organism evidence="2 3">
    <name type="scientific">Streptomyces colonosanans</name>
    <dbReference type="NCBI Taxonomy" id="1428652"/>
    <lineage>
        <taxon>Bacteria</taxon>
        <taxon>Bacillati</taxon>
        <taxon>Actinomycetota</taxon>
        <taxon>Actinomycetes</taxon>
        <taxon>Kitasatosporales</taxon>
        <taxon>Streptomycetaceae</taxon>
        <taxon>Streptomyces</taxon>
    </lineage>
</organism>
<proteinExistence type="predicted"/>
<evidence type="ECO:0000256" key="1">
    <source>
        <dbReference type="SAM" id="Phobius"/>
    </source>
</evidence>
<reference evidence="2 3" key="1">
    <citation type="submission" date="2016-10" db="EMBL/GenBank/DDBJ databases">
        <title>Genome sequence of Streptomyces sp. MUSC 93.</title>
        <authorList>
            <person name="Lee L.-H."/>
            <person name="Ser H.-L."/>
            <person name="Law J.W.-F."/>
        </authorList>
    </citation>
    <scope>NUCLEOTIDE SEQUENCE [LARGE SCALE GENOMIC DNA]</scope>
    <source>
        <strain evidence="2 3">MUSC 93</strain>
    </source>
</reference>
<dbReference type="EMBL" id="MLYP01000002">
    <property type="protein sequence ID" value="OIK01518.1"/>
    <property type="molecule type" value="Genomic_DNA"/>
</dbReference>
<keyword evidence="3" id="KW-1185">Reference proteome</keyword>
<dbReference type="AlphaFoldDB" id="A0A1S2Q5X4"/>
<evidence type="ECO:0008006" key="4">
    <source>
        <dbReference type="Google" id="ProtNLM"/>
    </source>
</evidence>
<comment type="caution">
    <text evidence="2">The sequence shown here is derived from an EMBL/GenBank/DDBJ whole genome shotgun (WGS) entry which is preliminary data.</text>
</comment>
<name>A0A1S2Q5X4_9ACTN</name>
<evidence type="ECO:0000313" key="3">
    <source>
        <dbReference type="Proteomes" id="UP000179935"/>
    </source>
</evidence>
<sequence>MRRRRTSYRIPLAIGIGCYVLAAIAGMLLLTDALGTGLTILLWIAHGVLLADLLRWLRVSWESSLSAALLIVLASAMSVYVAGVARDDLTLQQRGEEITATVVKQWSDPPQGRNARNSYYTLERQDGTTVPGPAMRTEFHHYDVGQVLTVIADPEGELRPQTPGQASATGDALGAGALALVALGSVGWMTWQGSDAAQRRAERKSKAPSGTQRMFKTVTRDHSRREEQEEKLREALRTLRPDRRGYIKVHPEAYPDVSHRRAARIAWETGLRAEAFGNQGSWRFAESVVEEVPQD</sequence>